<evidence type="ECO:0000256" key="6">
    <source>
        <dbReference type="ARBA" id="ARBA00023004"/>
    </source>
</evidence>
<proteinExistence type="predicted"/>
<evidence type="ECO:0000256" key="1">
    <source>
        <dbReference type="ARBA" id="ARBA00003247"/>
    </source>
</evidence>
<dbReference type="EMBL" id="FQVU01000004">
    <property type="protein sequence ID" value="SHH09427.1"/>
    <property type="molecule type" value="Genomic_DNA"/>
</dbReference>
<dbReference type="PANTHER" id="PTHR32439:SF9">
    <property type="entry name" value="BLR3264 PROTEIN"/>
    <property type="match status" value="1"/>
</dbReference>
<dbReference type="Gene3D" id="3.90.480.10">
    <property type="entry name" value="Sulfite Reductase Hemoprotein,Domain 2"/>
    <property type="match status" value="1"/>
</dbReference>
<keyword evidence="3" id="KW-0349">Heme</keyword>
<dbReference type="SUPFAM" id="SSF56014">
    <property type="entry name" value="Nitrite and sulphite reductase 4Fe-4S domain-like"/>
    <property type="match status" value="1"/>
</dbReference>
<dbReference type="Pfam" id="PF03460">
    <property type="entry name" value="NIR_SIR_ferr"/>
    <property type="match status" value="1"/>
</dbReference>
<evidence type="ECO:0000313" key="10">
    <source>
        <dbReference type="Proteomes" id="UP000186132"/>
    </source>
</evidence>
<keyword evidence="7" id="KW-0411">Iron-sulfur</keyword>
<dbReference type="PANTHER" id="PTHR32439">
    <property type="entry name" value="FERREDOXIN--NITRITE REDUCTASE, CHLOROPLASTIC"/>
    <property type="match status" value="1"/>
</dbReference>
<dbReference type="OrthoDB" id="105450at2"/>
<dbReference type="SUPFAM" id="SSF55124">
    <property type="entry name" value="Nitrite/Sulfite reductase N-terminal domain-like"/>
    <property type="match status" value="2"/>
</dbReference>
<dbReference type="GO" id="GO:0051539">
    <property type="term" value="F:4 iron, 4 sulfur cluster binding"/>
    <property type="evidence" value="ECO:0007669"/>
    <property type="project" value="UniProtKB-KW"/>
</dbReference>
<evidence type="ECO:0000256" key="7">
    <source>
        <dbReference type="ARBA" id="ARBA00023014"/>
    </source>
</evidence>
<dbReference type="STRING" id="1206085.SAMN05443575_3304"/>
<name>A0A1M5Q599_9ACTN</name>
<evidence type="ECO:0000256" key="5">
    <source>
        <dbReference type="ARBA" id="ARBA00023002"/>
    </source>
</evidence>
<dbReference type="InterPro" id="IPR006066">
    <property type="entry name" value="NO2/SO3_Rdtase_FeS/sirohaem_BS"/>
</dbReference>
<protein>
    <submittedName>
        <fullName evidence="9">Precorrin-3B synthase</fullName>
    </submittedName>
</protein>
<dbReference type="InterPro" id="IPR005117">
    <property type="entry name" value="NiRdtase/SiRdtase_haem-b_fer"/>
</dbReference>
<dbReference type="GO" id="GO:0046872">
    <property type="term" value="F:metal ion binding"/>
    <property type="evidence" value="ECO:0007669"/>
    <property type="project" value="UniProtKB-KW"/>
</dbReference>
<keyword evidence="2" id="KW-0004">4Fe-4S</keyword>
<evidence type="ECO:0000256" key="3">
    <source>
        <dbReference type="ARBA" id="ARBA00022617"/>
    </source>
</evidence>
<dbReference type="InterPro" id="IPR051329">
    <property type="entry name" value="NIR_SIR_4Fe-4S"/>
</dbReference>
<dbReference type="InterPro" id="IPR045854">
    <property type="entry name" value="NO2/SO3_Rdtase_4Fe4S_sf"/>
</dbReference>
<organism evidence="9 10">
    <name type="scientific">Jatrophihabitans endophyticus</name>
    <dbReference type="NCBI Taxonomy" id="1206085"/>
    <lineage>
        <taxon>Bacteria</taxon>
        <taxon>Bacillati</taxon>
        <taxon>Actinomycetota</taxon>
        <taxon>Actinomycetes</taxon>
        <taxon>Jatrophihabitantales</taxon>
        <taxon>Jatrophihabitantaceae</taxon>
        <taxon>Jatrophihabitans</taxon>
    </lineage>
</organism>
<dbReference type="Gene3D" id="3.30.413.10">
    <property type="entry name" value="Sulfite Reductase Hemoprotein, domain 1"/>
    <property type="match status" value="1"/>
</dbReference>
<dbReference type="RefSeq" id="WP_073391489.1">
    <property type="nucleotide sequence ID" value="NZ_FQVU01000004.1"/>
</dbReference>
<sequence length="351" mass="36405">MPPTPPTLAADRCPGLLRLIEAADGLLARVRLPGGRLGAAELHALADATDAVGDGRLELTSRGNVQVRGMTAAGADELARRMTAAGLLPVPARDLVRNVLASPLAGLTAPPERTAPLDLTAHVRALDDRLRHDPGLDGLSGRFLFGLDDGRGDIAGLAPDVLRVVGAGDRPDEVARGMVDEARTFLAGAGGAWRRPAAERRHDGVVRARSGPPPLGRVARLDGGVALVVAPPLGRLTSAQARWLGAHAPRVRVTPWRSVVIPQPTAGADPGDAGLVTDPASPWRLVSACAGRPRCAKAHADVQADAAGGLRAHPGRRVHWVGCERACGRTSDVEVTMVATGTGYRTEAVHG</sequence>
<dbReference type="Proteomes" id="UP000186132">
    <property type="component" value="Unassembled WGS sequence"/>
</dbReference>
<dbReference type="GO" id="GO:0020037">
    <property type="term" value="F:heme binding"/>
    <property type="evidence" value="ECO:0007669"/>
    <property type="project" value="InterPro"/>
</dbReference>
<reference evidence="9 10" key="1">
    <citation type="submission" date="2016-11" db="EMBL/GenBank/DDBJ databases">
        <authorList>
            <person name="Jaros S."/>
            <person name="Januszkiewicz K."/>
            <person name="Wedrychowicz H."/>
        </authorList>
    </citation>
    <scope>NUCLEOTIDE SEQUENCE [LARGE SCALE GENOMIC DNA]</scope>
    <source>
        <strain evidence="9 10">DSM 45627</strain>
    </source>
</reference>
<keyword evidence="5" id="KW-0560">Oxidoreductase</keyword>
<evidence type="ECO:0000256" key="2">
    <source>
        <dbReference type="ARBA" id="ARBA00022485"/>
    </source>
</evidence>
<dbReference type="PROSITE" id="PS00365">
    <property type="entry name" value="NIR_SIR"/>
    <property type="match status" value="1"/>
</dbReference>
<dbReference type="GO" id="GO:0016491">
    <property type="term" value="F:oxidoreductase activity"/>
    <property type="evidence" value="ECO:0007669"/>
    <property type="project" value="UniProtKB-KW"/>
</dbReference>
<keyword evidence="6" id="KW-0408">Iron</keyword>
<comment type="function">
    <text evidence="1">Catalyzes the reduction of sulfite to sulfide, a step in the biosynthesis of sulfur-containing amino acids and cofactors.</text>
</comment>
<gene>
    <name evidence="9" type="ORF">SAMN05443575_3304</name>
</gene>
<dbReference type="InterPro" id="IPR036136">
    <property type="entry name" value="Nit/Sulf_reduc_fer-like_dom_sf"/>
</dbReference>
<dbReference type="AlphaFoldDB" id="A0A1M5Q599"/>
<keyword evidence="10" id="KW-1185">Reference proteome</keyword>
<keyword evidence="4" id="KW-0479">Metal-binding</keyword>
<evidence type="ECO:0000259" key="8">
    <source>
        <dbReference type="Pfam" id="PF03460"/>
    </source>
</evidence>
<evidence type="ECO:0000256" key="4">
    <source>
        <dbReference type="ARBA" id="ARBA00022723"/>
    </source>
</evidence>
<accession>A0A1M5Q599</accession>
<feature type="domain" description="Nitrite/Sulfite reductase ferredoxin-like" evidence="8">
    <location>
        <begin position="24"/>
        <end position="84"/>
    </location>
</feature>
<evidence type="ECO:0000313" key="9">
    <source>
        <dbReference type="EMBL" id="SHH09427.1"/>
    </source>
</evidence>